<comment type="caution">
    <text evidence="2">The sequence shown here is derived from an EMBL/GenBank/DDBJ whole genome shotgun (WGS) entry which is preliminary data.</text>
</comment>
<proteinExistence type="predicted"/>
<organism evidence="2 3">
    <name type="scientific">Hymenobacter cyanobacteriorum</name>
    <dbReference type="NCBI Taxonomy" id="2926463"/>
    <lineage>
        <taxon>Bacteria</taxon>
        <taxon>Pseudomonadati</taxon>
        <taxon>Bacteroidota</taxon>
        <taxon>Cytophagia</taxon>
        <taxon>Cytophagales</taxon>
        <taxon>Hymenobacteraceae</taxon>
        <taxon>Hymenobacter</taxon>
    </lineage>
</organism>
<dbReference type="RefSeq" id="WP_241937553.1">
    <property type="nucleotide sequence ID" value="NZ_JALBGC010000005.1"/>
</dbReference>
<keyword evidence="1" id="KW-0812">Transmembrane</keyword>
<keyword evidence="3" id="KW-1185">Reference proteome</keyword>
<dbReference type="Proteomes" id="UP001139193">
    <property type="component" value="Unassembled WGS sequence"/>
</dbReference>
<keyword evidence="1" id="KW-1133">Transmembrane helix</keyword>
<evidence type="ECO:0000313" key="2">
    <source>
        <dbReference type="EMBL" id="MCI1189324.1"/>
    </source>
</evidence>
<accession>A0A9X2AJX2</accession>
<dbReference type="EMBL" id="JALBGC010000005">
    <property type="protein sequence ID" value="MCI1189324.1"/>
    <property type="molecule type" value="Genomic_DNA"/>
</dbReference>
<gene>
    <name evidence="2" type="ORF">MON38_18020</name>
</gene>
<evidence type="ECO:0000313" key="3">
    <source>
        <dbReference type="Proteomes" id="UP001139193"/>
    </source>
</evidence>
<feature type="transmembrane region" description="Helical" evidence="1">
    <location>
        <begin position="96"/>
        <end position="114"/>
    </location>
</feature>
<name>A0A9X2AJX2_9BACT</name>
<evidence type="ECO:0000256" key="1">
    <source>
        <dbReference type="SAM" id="Phobius"/>
    </source>
</evidence>
<protein>
    <recommendedName>
        <fullName evidence="4">DUF3592 domain-containing protein</fullName>
    </recommendedName>
</protein>
<keyword evidence="1" id="KW-0472">Membrane</keyword>
<dbReference type="AlphaFoldDB" id="A0A9X2AJX2"/>
<evidence type="ECO:0008006" key="4">
    <source>
        <dbReference type="Google" id="ProtNLM"/>
    </source>
</evidence>
<reference evidence="2" key="1">
    <citation type="submission" date="2022-03" db="EMBL/GenBank/DDBJ databases">
        <title>Bacterial whole genome sequence for Hymenobacter sp. DH14.</title>
        <authorList>
            <person name="Le V."/>
        </authorList>
    </citation>
    <scope>NUCLEOTIDE SEQUENCE</scope>
    <source>
        <strain evidence="2">DH14</strain>
    </source>
</reference>
<sequence length="119" mass="13408">MLLFVLWHGIQQFKTLQREPVAATVYKPFVREGVFATSHFLIIRYQQPQHGEQFACIVATKQLLADLPPTTPLTVCYSPDKPRSALLSNEPALSEAFAFGIVLFGFLTFNGLVAQRQLR</sequence>